<sequence length="644" mass="73671">MKIIYITLLSLFCCSTLTAQSVYPGQHKGKIKQPLNGEVKAYSFDLKDVRLLDSPFRQNMERESKWILSLGVDRLLHSFRNTAGAYAGREGGYMTVKKLGGWESLDCELRGHSTGHILSGLAYLFASTGDERYKIKSDSIVKGLAEVQEVLIENGQKGYISAYPENLINRNIAGKSVWAPWYTLHKVYAGLIDQYLYCDNKDALEIMQKAASWAYQKLMPLSEEQHTIMLRNEFGGINEAFYNLYAITGNSEHKKLAEFFYHAAVIDPLAEHKADLYFKHANTFIPKVIGEARNYELHSSERSKDIANFFWNTVIDHQTYCTGGNSHKEKFIHSDSISKNLTGYTQETCNTNNMLKLTRHLFCWDADPKYADYYERALYNHILGQQDPQSGMVAYFLPLLPGAHKVYSTPENSFWCCVGTGFENHAKYGEAIYYHDNNGLYVNLFIPSELTWNEKGVKVKQETDFPENGNVRLTISTDKNIKMPVYLRYPEWAKNVAVKVNGKKINIKQTQSSYISIDRTWKDGDQIEVNYPMNLYLAETNDNPDKAAVMYGPLVLAGTMGTEGMKAPAPFSNPMLYNDYYTYDYNVPVSIKTELSLNKKNLEQYIKPLAGSPLAFSVEKENVRLEPIYKIHHQRYVVYWDLLK</sequence>
<evidence type="ECO:0000259" key="3">
    <source>
        <dbReference type="Pfam" id="PF16375"/>
    </source>
</evidence>
<protein>
    <recommendedName>
        <fullName evidence="7">Glycoside hydrolase family 127 protein</fullName>
    </recommendedName>
</protein>
<dbReference type="SUPFAM" id="SSF48208">
    <property type="entry name" value="Six-hairpin glycosidases"/>
    <property type="match status" value="1"/>
</dbReference>
<dbReference type="InterPro" id="IPR032275">
    <property type="entry name" value="DUF4986"/>
</dbReference>
<name>A0A840CR31_9BACT</name>
<keyword evidence="1" id="KW-0732">Signal</keyword>
<dbReference type="InterPro" id="IPR012878">
    <property type="entry name" value="Beta-AFase-like_GH127_cat"/>
</dbReference>
<dbReference type="Pfam" id="PF07944">
    <property type="entry name" value="Beta-AFase-like_GH127_cat"/>
    <property type="match status" value="1"/>
</dbReference>
<gene>
    <name evidence="5" type="ORF">GGR21_000088</name>
</gene>
<evidence type="ECO:0008006" key="7">
    <source>
        <dbReference type="Google" id="ProtNLM"/>
    </source>
</evidence>
<dbReference type="Proteomes" id="UP000555103">
    <property type="component" value="Unassembled WGS sequence"/>
</dbReference>
<feature type="signal peptide" evidence="1">
    <location>
        <begin position="1"/>
        <end position="19"/>
    </location>
</feature>
<evidence type="ECO:0000256" key="1">
    <source>
        <dbReference type="SAM" id="SignalP"/>
    </source>
</evidence>
<dbReference type="AlphaFoldDB" id="A0A840CR31"/>
<comment type="caution">
    <text evidence="5">The sequence shown here is derived from an EMBL/GenBank/DDBJ whole genome shotgun (WGS) entry which is preliminary data.</text>
</comment>
<reference evidence="5 6" key="1">
    <citation type="submission" date="2020-08" db="EMBL/GenBank/DDBJ databases">
        <title>Genomic Encyclopedia of Type Strains, Phase IV (KMG-IV): sequencing the most valuable type-strain genomes for metagenomic binning, comparative biology and taxonomic classification.</title>
        <authorList>
            <person name="Goeker M."/>
        </authorList>
    </citation>
    <scope>NUCLEOTIDE SEQUENCE [LARGE SCALE GENOMIC DNA]</scope>
    <source>
        <strain evidence="5 6">DSM 104969</strain>
    </source>
</reference>
<evidence type="ECO:0000313" key="5">
    <source>
        <dbReference type="EMBL" id="MBB4034203.1"/>
    </source>
</evidence>
<feature type="domain" description="DUF4986" evidence="3">
    <location>
        <begin position="598"/>
        <end position="640"/>
    </location>
</feature>
<dbReference type="Pfam" id="PF20736">
    <property type="entry name" value="Glyco_hydro127M"/>
    <property type="match status" value="1"/>
</dbReference>
<dbReference type="InterPro" id="IPR008928">
    <property type="entry name" value="6-hairpin_glycosidase_sf"/>
</dbReference>
<dbReference type="GO" id="GO:0005975">
    <property type="term" value="P:carbohydrate metabolic process"/>
    <property type="evidence" value="ECO:0007669"/>
    <property type="project" value="InterPro"/>
</dbReference>
<organism evidence="5 6">
    <name type="scientific">Dysgonomonas hofstadii</name>
    <dbReference type="NCBI Taxonomy" id="637886"/>
    <lineage>
        <taxon>Bacteria</taxon>
        <taxon>Pseudomonadati</taxon>
        <taxon>Bacteroidota</taxon>
        <taxon>Bacteroidia</taxon>
        <taxon>Bacteroidales</taxon>
        <taxon>Dysgonomonadaceae</taxon>
        <taxon>Dysgonomonas</taxon>
    </lineage>
</organism>
<evidence type="ECO:0000259" key="2">
    <source>
        <dbReference type="Pfam" id="PF07944"/>
    </source>
</evidence>
<dbReference type="PANTHER" id="PTHR31151:SF0">
    <property type="entry name" value="PROLINE-TRNA LIGASE (DUF1680)"/>
    <property type="match status" value="1"/>
</dbReference>
<dbReference type="Pfam" id="PF16375">
    <property type="entry name" value="DUF4986"/>
    <property type="match status" value="1"/>
</dbReference>
<evidence type="ECO:0000259" key="4">
    <source>
        <dbReference type="Pfam" id="PF20736"/>
    </source>
</evidence>
<dbReference type="RefSeq" id="WP_183305167.1">
    <property type="nucleotide sequence ID" value="NZ_JACIEP010000001.1"/>
</dbReference>
<feature type="chain" id="PRO_5032378170" description="Glycoside hydrolase family 127 protein" evidence="1">
    <location>
        <begin position="20"/>
        <end position="644"/>
    </location>
</feature>
<proteinExistence type="predicted"/>
<dbReference type="InterPro" id="IPR049046">
    <property type="entry name" value="Beta-AFase-like_GH127_middle"/>
</dbReference>
<accession>A0A840CR31</accession>
<keyword evidence="6" id="KW-1185">Reference proteome</keyword>
<feature type="domain" description="Non-reducing end beta-L-arabinofuranosidase-like GH127 middle" evidence="4">
    <location>
        <begin position="440"/>
        <end position="533"/>
    </location>
</feature>
<dbReference type="PANTHER" id="PTHR31151">
    <property type="entry name" value="PROLINE-TRNA LIGASE (DUF1680)"/>
    <property type="match status" value="1"/>
</dbReference>
<feature type="domain" description="Non-reducing end beta-L-arabinofuranosidase-like GH127 catalytic" evidence="2">
    <location>
        <begin position="48"/>
        <end position="430"/>
    </location>
</feature>
<dbReference type="EMBL" id="JACIEP010000001">
    <property type="protein sequence ID" value="MBB4034203.1"/>
    <property type="molecule type" value="Genomic_DNA"/>
</dbReference>
<evidence type="ECO:0000313" key="6">
    <source>
        <dbReference type="Proteomes" id="UP000555103"/>
    </source>
</evidence>